<comment type="subcellular location">
    <subcellularLocation>
        <location evidence="1">Nucleus</location>
    </subcellularLocation>
</comment>
<gene>
    <name evidence="8" type="primary">LOC108827019</name>
    <name evidence="7" type="synonym">LOC108823689</name>
</gene>
<proteinExistence type="predicted"/>
<name>A0A6J0L8P1_RAPSA</name>
<evidence type="ECO:0000256" key="4">
    <source>
        <dbReference type="ARBA" id="ARBA00023242"/>
    </source>
</evidence>
<protein>
    <recommendedName>
        <fullName evidence="2">DNA polymerase delta subunit 3</fullName>
    </recommendedName>
</protein>
<dbReference type="GeneID" id="108823689"/>
<dbReference type="Proteomes" id="UP000504610">
    <property type="component" value="Chromosome 9"/>
</dbReference>
<evidence type="ECO:0000256" key="5">
    <source>
        <dbReference type="SAM" id="MobiDB-lite"/>
    </source>
</evidence>
<evidence type="ECO:0000313" key="6">
    <source>
        <dbReference type="Proteomes" id="UP000504610"/>
    </source>
</evidence>
<feature type="compositionally biased region" description="Basic and acidic residues" evidence="5">
    <location>
        <begin position="356"/>
        <end position="371"/>
    </location>
</feature>
<dbReference type="AlphaFoldDB" id="A0A6J0L8P1"/>
<evidence type="ECO:0000256" key="3">
    <source>
        <dbReference type="ARBA" id="ARBA00022705"/>
    </source>
</evidence>
<dbReference type="GO" id="GO:0003887">
    <property type="term" value="F:DNA-directed DNA polymerase activity"/>
    <property type="evidence" value="ECO:0007669"/>
    <property type="project" value="TreeGrafter"/>
</dbReference>
<feature type="compositionally biased region" description="Basic and acidic residues" evidence="5">
    <location>
        <begin position="257"/>
        <end position="268"/>
    </location>
</feature>
<feature type="compositionally biased region" description="Basic and acidic residues" evidence="5">
    <location>
        <begin position="423"/>
        <end position="437"/>
    </location>
</feature>
<keyword evidence="6" id="KW-1185">Reference proteome</keyword>
<dbReference type="FunFam" id="3.90.1030.20:FF:000002">
    <property type="entry name" value="DNA polymerase delta subunit"/>
    <property type="match status" value="1"/>
</dbReference>
<feature type="region of interest" description="Disordered" evidence="5">
    <location>
        <begin position="154"/>
        <end position="490"/>
    </location>
</feature>
<dbReference type="Pfam" id="PF09507">
    <property type="entry name" value="CDC27"/>
    <property type="match status" value="1"/>
</dbReference>
<sequence length="490" mass="53197">MTQTETLNILDELSSLVSDQLQVVSYKWLSRNFSLSSITAKRLLKDFVEKNGKGLEVVYIVSGWLKNTPSDHRTRLVSSSKLSEVEKEFNGTHSVSIYSVQASIPMEPAAIWNSEFVQAEELFLQPSTTDNCLRDNRFCGISNSFIKRNIEGGTANVTAPGTASVGTTVQPKSGLNRQESTVPSIPKVGHQAPAQKQTVKSSNDKEKSLPVPANKKIGQAQKSVAGTGGSLKNMWGRVPVKTEDDSVKNNDTSEAQKPSHNDKSKGGSDDEAPDVSIRNRKRKVIFDFSDEECEDVISLASPSSHKISPRPDGEEIKEDSGTEKPDERVSRETETDKPEVSEQDCQKTTSAGTSGVKKEEKPMASSKEKKIQAIGSEAGVNPSKGRMSNAPSSPKRKKVLKTRIDERGREVTEVVWEETETNATKKEDTDTSKKLNDGKSANAAVNRAVVQKKSPAMGAGNAGGKAGSKKGGNVKDPKQGNIMSFFKKKV</sequence>
<evidence type="ECO:0000313" key="8">
    <source>
        <dbReference type="RefSeq" id="XP_018455866.1"/>
    </source>
</evidence>
<evidence type="ECO:0000256" key="2">
    <source>
        <dbReference type="ARBA" id="ARBA00017589"/>
    </source>
</evidence>
<feature type="compositionally biased region" description="Gly residues" evidence="5">
    <location>
        <begin position="460"/>
        <end position="470"/>
    </location>
</feature>
<dbReference type="RefSeq" id="XP_018455866.1">
    <property type="nucleotide sequence ID" value="XM_018600364.2"/>
</dbReference>
<dbReference type="GO" id="GO:0006271">
    <property type="term" value="P:DNA strand elongation involved in DNA replication"/>
    <property type="evidence" value="ECO:0007669"/>
    <property type="project" value="TreeGrafter"/>
</dbReference>
<evidence type="ECO:0000256" key="1">
    <source>
        <dbReference type="ARBA" id="ARBA00004123"/>
    </source>
</evidence>
<evidence type="ECO:0000313" key="7">
    <source>
        <dbReference type="RefSeq" id="XP_018452455.1"/>
    </source>
</evidence>
<accession>A0A6J0L8P1</accession>
<feature type="compositionally biased region" description="Polar residues" evidence="5">
    <location>
        <begin position="155"/>
        <end position="183"/>
    </location>
</feature>
<dbReference type="RefSeq" id="XP_018452455.1">
    <property type="nucleotide sequence ID" value="XM_018596953.2"/>
</dbReference>
<dbReference type="GeneID" id="108827019"/>
<keyword evidence="4" id="KW-0539">Nucleus</keyword>
<dbReference type="KEGG" id="rsz:108823689"/>
<reference evidence="6" key="1">
    <citation type="journal article" date="2019" name="Database">
        <title>The radish genome database (RadishGD): an integrated information resource for radish genomics.</title>
        <authorList>
            <person name="Yu H.J."/>
            <person name="Baek S."/>
            <person name="Lee Y.J."/>
            <person name="Cho A."/>
            <person name="Mun J.H."/>
        </authorList>
    </citation>
    <scope>NUCLEOTIDE SEQUENCE [LARGE SCALE GENOMIC DNA]</scope>
    <source>
        <strain evidence="6">cv. WK10039</strain>
    </source>
</reference>
<feature type="compositionally biased region" description="Basic and acidic residues" evidence="5">
    <location>
        <begin position="309"/>
        <end position="340"/>
    </location>
</feature>
<dbReference type="GO" id="GO:1904161">
    <property type="term" value="P:DNA synthesis involved in UV-damage excision repair"/>
    <property type="evidence" value="ECO:0007669"/>
    <property type="project" value="TreeGrafter"/>
</dbReference>
<feature type="compositionally biased region" description="Basic and acidic residues" evidence="5">
    <location>
        <begin position="402"/>
        <end position="412"/>
    </location>
</feature>
<organism evidence="6 8">
    <name type="scientific">Raphanus sativus</name>
    <name type="common">Radish</name>
    <name type="synonym">Raphanus raphanistrum var. sativus</name>
    <dbReference type="NCBI Taxonomy" id="3726"/>
    <lineage>
        <taxon>Eukaryota</taxon>
        <taxon>Viridiplantae</taxon>
        <taxon>Streptophyta</taxon>
        <taxon>Embryophyta</taxon>
        <taxon>Tracheophyta</taxon>
        <taxon>Spermatophyta</taxon>
        <taxon>Magnoliopsida</taxon>
        <taxon>eudicotyledons</taxon>
        <taxon>Gunneridae</taxon>
        <taxon>Pentapetalae</taxon>
        <taxon>rosids</taxon>
        <taxon>malvids</taxon>
        <taxon>Brassicales</taxon>
        <taxon>Brassicaceae</taxon>
        <taxon>Brassiceae</taxon>
        <taxon>Raphanus</taxon>
    </lineage>
</organism>
<dbReference type="PANTHER" id="PTHR17598">
    <property type="entry name" value="DNA POLYMERASE DELTA SUBUNIT 3"/>
    <property type="match status" value="1"/>
</dbReference>
<dbReference type="PANTHER" id="PTHR17598:SF13">
    <property type="entry name" value="DNA POLYMERASE DELTA SUBUNIT 3"/>
    <property type="match status" value="1"/>
</dbReference>
<dbReference type="GO" id="GO:0006297">
    <property type="term" value="P:nucleotide-excision repair, DNA gap filling"/>
    <property type="evidence" value="ECO:0007669"/>
    <property type="project" value="TreeGrafter"/>
</dbReference>
<dbReference type="InterPro" id="IPR041913">
    <property type="entry name" value="POLD3_sf"/>
</dbReference>
<reference evidence="7 8" key="2">
    <citation type="submission" date="2025-04" db="UniProtKB">
        <authorList>
            <consortium name="RefSeq"/>
        </authorList>
    </citation>
    <scope>IDENTIFICATION</scope>
    <source>
        <tissue evidence="7 8">Leaf</tissue>
    </source>
</reference>
<dbReference type="KEGG" id="rsz:108827019"/>
<keyword evidence="3" id="KW-0235">DNA replication</keyword>
<dbReference type="OrthoDB" id="514823at2759"/>
<dbReference type="InterPro" id="IPR019038">
    <property type="entry name" value="POLD3"/>
</dbReference>
<dbReference type="GO" id="GO:0043625">
    <property type="term" value="C:delta DNA polymerase complex"/>
    <property type="evidence" value="ECO:0007669"/>
    <property type="project" value="InterPro"/>
</dbReference>
<dbReference type="Gene3D" id="3.90.1030.20">
    <property type="entry name" value="DNA polymerase delta, p66 (Cdc27) subunit, wHTH domain"/>
    <property type="match status" value="1"/>
</dbReference>